<dbReference type="EMBL" id="JAVDTT010000003">
    <property type="protein sequence ID" value="MDR6842184.1"/>
    <property type="molecule type" value="Genomic_DNA"/>
</dbReference>
<proteinExistence type="predicted"/>
<accession>A0ABU1RTU4</accession>
<keyword evidence="2" id="KW-1185">Reference proteome</keyword>
<protein>
    <submittedName>
        <fullName evidence="1">Uncharacterized protein</fullName>
    </submittedName>
</protein>
<evidence type="ECO:0000313" key="2">
    <source>
        <dbReference type="Proteomes" id="UP001254759"/>
    </source>
</evidence>
<reference evidence="1 2" key="1">
    <citation type="submission" date="2023-07" db="EMBL/GenBank/DDBJ databases">
        <title>Sorghum-associated microbial communities from plants grown in Nebraska, USA.</title>
        <authorList>
            <person name="Schachtman D."/>
        </authorList>
    </citation>
    <scope>NUCLEOTIDE SEQUENCE [LARGE SCALE GENOMIC DNA]</scope>
    <source>
        <strain evidence="1 2">BE107</strain>
    </source>
</reference>
<organism evidence="1 2">
    <name type="scientific">Pseudoxanthomonas sacheonensis</name>
    <dbReference type="NCBI Taxonomy" id="443615"/>
    <lineage>
        <taxon>Bacteria</taxon>
        <taxon>Pseudomonadati</taxon>
        <taxon>Pseudomonadota</taxon>
        <taxon>Gammaproteobacteria</taxon>
        <taxon>Lysobacterales</taxon>
        <taxon>Lysobacteraceae</taxon>
        <taxon>Pseudoxanthomonas</taxon>
    </lineage>
</organism>
<name>A0ABU1RTU4_9GAMM</name>
<dbReference type="RefSeq" id="WP_310093810.1">
    <property type="nucleotide sequence ID" value="NZ_JAVDTT010000003.1"/>
</dbReference>
<sequence>MESISFNSRLVIVDDFGFDARASSVLTDVDFLTLLPAYSLSELTSALRISQDLVGNGCKEFCCVGPYADKLHEEIDFMLEDQDRLDVVTTSFESEKEACEYFIFGADAGEANVLLGLVTEHSVLEKELRKAVLLSTLSVPNQS</sequence>
<gene>
    <name evidence="1" type="ORF">J2W94_002478</name>
</gene>
<dbReference type="Proteomes" id="UP001254759">
    <property type="component" value="Unassembled WGS sequence"/>
</dbReference>
<evidence type="ECO:0000313" key="1">
    <source>
        <dbReference type="EMBL" id="MDR6842184.1"/>
    </source>
</evidence>
<comment type="caution">
    <text evidence="1">The sequence shown here is derived from an EMBL/GenBank/DDBJ whole genome shotgun (WGS) entry which is preliminary data.</text>
</comment>